<dbReference type="AlphaFoldDB" id="A0A9P8ITN5"/>
<proteinExistence type="predicted"/>
<protein>
    <recommendedName>
        <fullName evidence="2">DUF3533 domain-containing protein</fullName>
    </recommendedName>
</protein>
<name>A0A9P8ITN5_9HYPO</name>
<feature type="transmembrane region" description="Helical" evidence="1">
    <location>
        <begin position="417"/>
        <end position="436"/>
    </location>
</feature>
<accession>A0A9P8ITN5</accession>
<evidence type="ECO:0000256" key="1">
    <source>
        <dbReference type="SAM" id="Phobius"/>
    </source>
</evidence>
<evidence type="ECO:0000259" key="2">
    <source>
        <dbReference type="Pfam" id="PF12051"/>
    </source>
</evidence>
<keyword evidence="1" id="KW-0812">Transmembrane</keyword>
<dbReference type="PANTHER" id="PTHR34814:SF2">
    <property type="entry name" value="DUF3533 DOMAIN-CONTAINING PROTEIN"/>
    <property type="match status" value="1"/>
</dbReference>
<feature type="transmembrane region" description="Helical" evidence="1">
    <location>
        <begin position="295"/>
        <end position="315"/>
    </location>
</feature>
<dbReference type="EMBL" id="JAHBCI010000002">
    <property type="protein sequence ID" value="KAG9505025.1"/>
    <property type="molecule type" value="Genomic_DNA"/>
</dbReference>
<feature type="transmembrane region" description="Helical" evidence="1">
    <location>
        <begin position="351"/>
        <end position="375"/>
    </location>
</feature>
<dbReference type="Proteomes" id="UP000827133">
    <property type="component" value="Unassembled WGS sequence"/>
</dbReference>
<dbReference type="PANTHER" id="PTHR34814">
    <property type="entry name" value="NITROSOGUANIDINE RESISTANCE PROTEIN SNG1"/>
    <property type="match status" value="1"/>
</dbReference>
<feature type="transmembrane region" description="Helical" evidence="1">
    <location>
        <begin position="251"/>
        <end position="275"/>
    </location>
</feature>
<dbReference type="RefSeq" id="XP_044684024.1">
    <property type="nucleotide sequence ID" value="XM_044819724.1"/>
</dbReference>
<evidence type="ECO:0000313" key="3">
    <source>
        <dbReference type="EMBL" id="KAG9505025.1"/>
    </source>
</evidence>
<keyword evidence="1" id="KW-1133">Transmembrane helix</keyword>
<keyword evidence="1" id="KW-0472">Membrane</keyword>
<sequence>MPETTQTRYSMHGPFVGTHQTLPGEEDVAVEMTVARTRTNGPKPKATAMDALKALIPAAIMILGIFWINVSQIFGVFFNQGEYVKQAKVALADFDGGDFGTALRIAAAANNRSYEFPTYINVETSSTSPDQIRQDVFDGKYWAAIVVQPGATTRFEEAVNGTASSYNQTDVYTYYLLTARYYSLYAGGIQSSTITTASTAVGIFSAQFIGPKLERGEFANTTASLNALTTPARAVGVSASSHEFSNMDDKAFLNTVGTIFPILMQFFFIMGWNGICNGIHLYAAYNVKAHIYARFFWSIFWPMACALCSTGWTYAFRGSYPLTAKMFFATWAVNWVYAMIHFDVIDLITGFVPIAFVTFVFLSWVIFNVTAAIGAPDILHHWYRINYFFPSLHWFQTLITILTSGGVNRLHYNLPTLAGWLILVKSLSPFATRYRVNKAKQVFRYLHNKDALNAPH</sequence>
<dbReference type="GO" id="GO:0016020">
    <property type="term" value="C:membrane"/>
    <property type="evidence" value="ECO:0007669"/>
    <property type="project" value="TreeGrafter"/>
</dbReference>
<feature type="transmembrane region" description="Helical" evidence="1">
    <location>
        <begin position="54"/>
        <end position="78"/>
    </location>
</feature>
<dbReference type="InterPro" id="IPR053001">
    <property type="entry name" value="MNNG_permease-like"/>
</dbReference>
<comment type="caution">
    <text evidence="3">The sequence shown here is derived from an EMBL/GenBank/DDBJ whole genome shotgun (WGS) entry which is preliminary data.</text>
</comment>
<dbReference type="KEGG" id="fmu:J7337_001991"/>
<dbReference type="GeneID" id="68309848"/>
<keyword evidence="4" id="KW-1185">Reference proteome</keyword>
<organism evidence="3 4">
    <name type="scientific">Fusarium musae</name>
    <dbReference type="NCBI Taxonomy" id="1042133"/>
    <lineage>
        <taxon>Eukaryota</taxon>
        <taxon>Fungi</taxon>
        <taxon>Dikarya</taxon>
        <taxon>Ascomycota</taxon>
        <taxon>Pezizomycotina</taxon>
        <taxon>Sordariomycetes</taxon>
        <taxon>Hypocreomycetidae</taxon>
        <taxon>Hypocreales</taxon>
        <taxon>Nectriaceae</taxon>
        <taxon>Fusarium</taxon>
    </lineage>
</organism>
<feature type="domain" description="DUF3533" evidence="2">
    <location>
        <begin position="60"/>
        <end position="423"/>
    </location>
</feature>
<dbReference type="Pfam" id="PF12051">
    <property type="entry name" value="DUF3533"/>
    <property type="match status" value="1"/>
</dbReference>
<reference evidence="3" key="1">
    <citation type="journal article" date="2021" name="Mol. Plant Microbe Interact.">
        <title>Telomere to telomere genome assembly of Fusarium musae F31, causal agent of crown rot disease of banana.</title>
        <authorList>
            <person name="Degradi L."/>
            <person name="Tava V."/>
            <person name="Kunova A."/>
            <person name="Cortesi P."/>
            <person name="Saracchi M."/>
            <person name="Pasquali M."/>
        </authorList>
    </citation>
    <scope>NUCLEOTIDE SEQUENCE</scope>
    <source>
        <strain evidence="3">F31</strain>
    </source>
</reference>
<feature type="transmembrane region" description="Helical" evidence="1">
    <location>
        <begin position="387"/>
        <end position="405"/>
    </location>
</feature>
<evidence type="ECO:0000313" key="4">
    <source>
        <dbReference type="Proteomes" id="UP000827133"/>
    </source>
</evidence>
<dbReference type="InterPro" id="IPR022703">
    <property type="entry name" value="DUF3533"/>
</dbReference>
<gene>
    <name evidence="3" type="ORF">J7337_001991</name>
</gene>